<evidence type="ECO:0000256" key="1">
    <source>
        <dbReference type="SAM" id="MobiDB-lite"/>
    </source>
</evidence>
<feature type="region of interest" description="Disordered" evidence="1">
    <location>
        <begin position="60"/>
        <end position="113"/>
    </location>
</feature>
<sequence length="113" mass="11919">MAWSTLILLLHILAHCTGSWAQSVLTQSPSVSGAVGHKVTISGTRSSSKISGNYVKWHQPPPGTAPRTIIHGDSNRPSGIPDRFSGSRSSSSGSQAEDKADCSCSAWCSRLRA</sequence>
<feature type="non-terminal residue" evidence="3">
    <location>
        <position position="113"/>
    </location>
</feature>
<dbReference type="SUPFAM" id="SSF48726">
    <property type="entry name" value="Immunoglobulin"/>
    <property type="match status" value="1"/>
</dbReference>
<gene>
    <name evidence="3" type="ORF">PANDA_021809</name>
</gene>
<dbReference type="AlphaFoldDB" id="D2I7C0"/>
<dbReference type="InterPro" id="IPR050150">
    <property type="entry name" value="IgV_Light_Chain"/>
</dbReference>
<feature type="chain" id="PRO_5003032565" description="Immunoglobulin V-set domain-containing protein" evidence="2">
    <location>
        <begin position="22"/>
        <end position="113"/>
    </location>
</feature>
<organism evidence="3">
    <name type="scientific">Ailuropoda melanoleuca</name>
    <name type="common">Giant panda</name>
    <dbReference type="NCBI Taxonomy" id="9646"/>
    <lineage>
        <taxon>Eukaryota</taxon>
        <taxon>Metazoa</taxon>
        <taxon>Chordata</taxon>
        <taxon>Craniata</taxon>
        <taxon>Vertebrata</taxon>
        <taxon>Euteleostomi</taxon>
        <taxon>Mammalia</taxon>
        <taxon>Eutheria</taxon>
        <taxon>Laurasiatheria</taxon>
        <taxon>Carnivora</taxon>
        <taxon>Caniformia</taxon>
        <taxon>Ursidae</taxon>
        <taxon>Ailuropoda</taxon>
    </lineage>
</organism>
<dbReference type="EMBL" id="GL195287">
    <property type="protein sequence ID" value="EFB17972.1"/>
    <property type="molecule type" value="Genomic_DNA"/>
</dbReference>
<dbReference type="Gene3D" id="2.60.40.10">
    <property type="entry name" value="Immunoglobulins"/>
    <property type="match status" value="1"/>
</dbReference>
<proteinExistence type="predicted"/>
<accession>D2I7C0</accession>
<dbReference type="PANTHER" id="PTHR23267">
    <property type="entry name" value="IMMUNOGLOBULIN LIGHT CHAIN"/>
    <property type="match status" value="1"/>
</dbReference>
<evidence type="ECO:0000313" key="3">
    <source>
        <dbReference type="EMBL" id="EFB17972.1"/>
    </source>
</evidence>
<protein>
    <recommendedName>
        <fullName evidence="4">Immunoglobulin V-set domain-containing protein</fullName>
    </recommendedName>
</protein>
<name>D2I7C0_AILME</name>
<dbReference type="InterPro" id="IPR036179">
    <property type="entry name" value="Ig-like_dom_sf"/>
</dbReference>
<feature type="signal peptide" evidence="2">
    <location>
        <begin position="1"/>
        <end position="21"/>
    </location>
</feature>
<evidence type="ECO:0000256" key="2">
    <source>
        <dbReference type="SAM" id="SignalP"/>
    </source>
</evidence>
<evidence type="ECO:0008006" key="4">
    <source>
        <dbReference type="Google" id="ProtNLM"/>
    </source>
</evidence>
<dbReference type="InterPro" id="IPR013783">
    <property type="entry name" value="Ig-like_fold"/>
</dbReference>
<reference evidence="3" key="1">
    <citation type="journal article" date="2010" name="Nature">
        <title>The sequence and de novo assembly of the giant panda genome.</title>
        <authorList>
            <person name="Li R."/>
            <person name="Fan W."/>
            <person name="Tian G."/>
            <person name="Zhu H."/>
            <person name="He L."/>
            <person name="Cai J."/>
            <person name="Huang Q."/>
            <person name="Cai Q."/>
            <person name="Li B."/>
            <person name="Bai Y."/>
            <person name="Zhang Z."/>
            <person name="Zhang Y."/>
            <person name="Wang W."/>
            <person name="Li J."/>
            <person name="Wei F."/>
            <person name="Li H."/>
            <person name="Jian M."/>
            <person name="Li J."/>
            <person name="Zhang Z."/>
            <person name="Nielsen R."/>
            <person name="Li D."/>
            <person name="Gu W."/>
            <person name="Yang Z."/>
            <person name="Xuan Z."/>
            <person name="Ryder O.A."/>
            <person name="Leung F.C."/>
            <person name="Zhou Y."/>
            <person name="Cao J."/>
            <person name="Sun X."/>
            <person name="Fu Y."/>
            <person name="Fang X."/>
            <person name="Guo X."/>
            <person name="Wang B."/>
            <person name="Hou R."/>
            <person name="Shen F."/>
            <person name="Mu B."/>
            <person name="Ni P."/>
            <person name="Lin R."/>
            <person name="Qian W."/>
            <person name="Wang G."/>
            <person name="Yu C."/>
            <person name="Nie W."/>
            <person name="Wang J."/>
            <person name="Wu Z."/>
            <person name="Liang H."/>
            <person name="Min J."/>
            <person name="Wu Q."/>
            <person name="Cheng S."/>
            <person name="Ruan J."/>
            <person name="Wang M."/>
            <person name="Shi Z."/>
            <person name="Wen M."/>
            <person name="Liu B."/>
            <person name="Ren X."/>
            <person name="Zheng H."/>
            <person name="Dong D."/>
            <person name="Cook K."/>
            <person name="Shan G."/>
            <person name="Zhang H."/>
            <person name="Kosiol C."/>
            <person name="Xie X."/>
            <person name="Lu Z."/>
            <person name="Zheng H."/>
            <person name="Li Y."/>
            <person name="Steiner C.C."/>
            <person name="Lam T.T."/>
            <person name="Lin S."/>
            <person name="Zhang Q."/>
            <person name="Li G."/>
            <person name="Tian J."/>
            <person name="Gong T."/>
            <person name="Liu H."/>
            <person name="Zhang D."/>
            <person name="Fang L."/>
            <person name="Ye C."/>
            <person name="Zhang J."/>
            <person name="Hu W."/>
            <person name="Xu A."/>
            <person name="Ren Y."/>
            <person name="Zhang G."/>
            <person name="Bruford M.W."/>
            <person name="Li Q."/>
            <person name="Ma L."/>
            <person name="Guo Y."/>
            <person name="An N."/>
            <person name="Hu Y."/>
            <person name="Zheng Y."/>
            <person name="Shi Y."/>
            <person name="Li Z."/>
            <person name="Liu Q."/>
            <person name="Chen Y."/>
            <person name="Zhao J."/>
            <person name="Qu N."/>
            <person name="Zhao S."/>
            <person name="Tian F."/>
            <person name="Wang X."/>
            <person name="Wang H."/>
            <person name="Xu L."/>
            <person name="Liu X."/>
            <person name="Vinar T."/>
            <person name="Wang Y."/>
            <person name="Lam T.W."/>
            <person name="Yiu S.M."/>
            <person name="Liu S."/>
            <person name="Zhang H."/>
            <person name="Li D."/>
            <person name="Huang Y."/>
            <person name="Wang X."/>
            <person name="Yang G."/>
            <person name="Jiang Z."/>
            <person name="Wang J."/>
            <person name="Qin N."/>
            <person name="Li L."/>
            <person name="Li J."/>
            <person name="Bolund L."/>
            <person name="Kristiansen K."/>
            <person name="Wong G.K."/>
            <person name="Olson M."/>
            <person name="Zhang X."/>
            <person name="Li S."/>
            <person name="Yang H."/>
            <person name="Wang J."/>
            <person name="Wang J."/>
        </authorList>
    </citation>
    <scope>NUCLEOTIDE SEQUENCE [LARGE SCALE GENOMIC DNA]</scope>
</reference>
<dbReference type="InParanoid" id="D2I7C0"/>
<keyword evidence="2" id="KW-0732">Signal</keyword>